<name>A0A4Y3HX64_9VIBR</name>
<reference evidence="1 2" key="1">
    <citation type="submission" date="2019-06" db="EMBL/GenBank/DDBJ databases">
        <title>Whole genome shotgun sequence of Vibrio inusitatus NBRC 102082.</title>
        <authorList>
            <person name="Hosoyama A."/>
            <person name="Uohara A."/>
            <person name="Ohji S."/>
            <person name="Ichikawa N."/>
        </authorList>
    </citation>
    <scope>NUCLEOTIDE SEQUENCE [LARGE SCALE GENOMIC DNA]</scope>
    <source>
        <strain evidence="1 2">NBRC 102082</strain>
    </source>
</reference>
<comment type="caution">
    <text evidence="1">The sequence shown here is derived from an EMBL/GenBank/DDBJ whole genome shotgun (WGS) entry which is preliminary data.</text>
</comment>
<evidence type="ECO:0000313" key="2">
    <source>
        <dbReference type="Proteomes" id="UP000318717"/>
    </source>
</evidence>
<organism evidence="1 2">
    <name type="scientific">Vibrio inusitatus NBRC 102082</name>
    <dbReference type="NCBI Taxonomy" id="1219070"/>
    <lineage>
        <taxon>Bacteria</taxon>
        <taxon>Pseudomonadati</taxon>
        <taxon>Pseudomonadota</taxon>
        <taxon>Gammaproteobacteria</taxon>
        <taxon>Vibrionales</taxon>
        <taxon>Vibrionaceae</taxon>
        <taxon>Vibrio</taxon>
    </lineage>
</organism>
<evidence type="ECO:0000313" key="1">
    <source>
        <dbReference type="EMBL" id="GEA51716.1"/>
    </source>
</evidence>
<dbReference type="RefSeq" id="WP_244312326.1">
    <property type="nucleotide sequence ID" value="NZ_BJLF01000012.1"/>
</dbReference>
<keyword evidence="2" id="KW-1185">Reference proteome</keyword>
<accession>A0A4Y3HX64</accession>
<dbReference type="Pfam" id="PF13602">
    <property type="entry name" value="ADH_zinc_N_2"/>
    <property type="match status" value="1"/>
</dbReference>
<dbReference type="AlphaFoldDB" id="A0A4Y3HX64"/>
<gene>
    <name evidence="1" type="ORF">VIN01S_25200</name>
</gene>
<sequence length="61" mass="6668">MIHNFKREEHRQILAELAKIAETGALIPVVDPRTFNLSQASDVYAHLASGKAIGKVVISVI</sequence>
<dbReference type="EMBL" id="BJLF01000012">
    <property type="protein sequence ID" value="GEA51716.1"/>
    <property type="molecule type" value="Genomic_DNA"/>
</dbReference>
<protein>
    <submittedName>
        <fullName evidence="1">Uncharacterized protein</fullName>
    </submittedName>
</protein>
<proteinExistence type="predicted"/>
<dbReference type="Gene3D" id="3.90.180.10">
    <property type="entry name" value="Medium-chain alcohol dehydrogenases, catalytic domain"/>
    <property type="match status" value="1"/>
</dbReference>
<dbReference type="Proteomes" id="UP000318717">
    <property type="component" value="Unassembled WGS sequence"/>
</dbReference>
<dbReference type="Gene3D" id="3.40.50.720">
    <property type="entry name" value="NAD(P)-binding Rossmann-like Domain"/>
    <property type="match status" value="1"/>
</dbReference>